<dbReference type="Pfam" id="PF01395">
    <property type="entry name" value="PBP_GOBP"/>
    <property type="match status" value="1"/>
</dbReference>
<dbReference type="Gene3D" id="1.10.238.20">
    <property type="entry name" value="Pheromone/general odorant binding protein domain"/>
    <property type="match status" value="1"/>
</dbReference>
<comment type="subcellular location">
    <subcellularLocation>
        <location evidence="1">Secreted</location>
    </subcellularLocation>
</comment>
<evidence type="ECO:0000256" key="1">
    <source>
        <dbReference type="ARBA" id="ARBA00004613"/>
    </source>
</evidence>
<accession>A0A9P9YQL9</accession>
<dbReference type="CDD" id="cd23992">
    <property type="entry name" value="PBP_GOBP"/>
    <property type="match status" value="1"/>
</dbReference>
<dbReference type="GO" id="GO:0035275">
    <property type="term" value="F:dibutyl phthalate binding"/>
    <property type="evidence" value="ECO:0007669"/>
    <property type="project" value="TreeGrafter"/>
</dbReference>
<dbReference type="GO" id="GO:0042048">
    <property type="term" value="P:olfactory behavior"/>
    <property type="evidence" value="ECO:0007669"/>
    <property type="project" value="TreeGrafter"/>
</dbReference>
<dbReference type="GO" id="GO:0005576">
    <property type="term" value="C:extracellular region"/>
    <property type="evidence" value="ECO:0007669"/>
    <property type="project" value="UniProtKB-SubCell"/>
</dbReference>
<keyword evidence="3" id="KW-0964">Secreted</keyword>
<feature type="signal peptide" evidence="6">
    <location>
        <begin position="1"/>
        <end position="29"/>
    </location>
</feature>
<dbReference type="AlphaFoldDB" id="A0A9P9YQL9"/>
<dbReference type="GO" id="GO:0005549">
    <property type="term" value="F:odorant binding"/>
    <property type="evidence" value="ECO:0007669"/>
    <property type="project" value="InterPro"/>
</dbReference>
<organism evidence="7 8">
    <name type="scientific">Drosophila gunungcola</name>
    <name type="common">fruit fly</name>
    <dbReference type="NCBI Taxonomy" id="103775"/>
    <lineage>
        <taxon>Eukaryota</taxon>
        <taxon>Metazoa</taxon>
        <taxon>Ecdysozoa</taxon>
        <taxon>Arthropoda</taxon>
        <taxon>Hexapoda</taxon>
        <taxon>Insecta</taxon>
        <taxon>Pterygota</taxon>
        <taxon>Neoptera</taxon>
        <taxon>Endopterygota</taxon>
        <taxon>Diptera</taxon>
        <taxon>Brachycera</taxon>
        <taxon>Muscomorpha</taxon>
        <taxon>Ephydroidea</taxon>
        <taxon>Drosophilidae</taxon>
        <taxon>Drosophila</taxon>
        <taxon>Sophophora</taxon>
    </lineage>
</organism>
<dbReference type="FunFam" id="1.10.238.20:FF:000001">
    <property type="entry name" value="General odorant-binding protein lush"/>
    <property type="match status" value="1"/>
</dbReference>
<feature type="chain" id="PRO_5040309496" description="Odorant-binding protein 76a" evidence="6">
    <location>
        <begin position="30"/>
        <end position="153"/>
    </location>
</feature>
<dbReference type="EMBL" id="JAMKOV010000003">
    <property type="protein sequence ID" value="KAI8041098.1"/>
    <property type="molecule type" value="Genomic_DNA"/>
</dbReference>
<keyword evidence="8" id="KW-1185">Reference proteome</keyword>
<comment type="caution">
    <text evidence="7">The sequence shown here is derived from an EMBL/GenBank/DDBJ whole genome shotgun (WGS) entry which is preliminary data.</text>
</comment>
<name>A0A9P9YQL9_9MUSC</name>
<dbReference type="PANTHER" id="PTHR21364">
    <property type="entry name" value="GENERAL ODORANT-BINDING PROTEIN 19A"/>
    <property type="match status" value="1"/>
</dbReference>
<keyword evidence="4 6" id="KW-0732">Signal</keyword>
<dbReference type="OrthoDB" id="6610259at2759"/>
<proteinExistence type="inferred from homology"/>
<protein>
    <recommendedName>
        <fullName evidence="9">Odorant-binding protein 76a</fullName>
    </recommendedName>
</protein>
<evidence type="ECO:0000313" key="7">
    <source>
        <dbReference type="EMBL" id="KAI8041098.1"/>
    </source>
</evidence>
<sequence length="153" mass="17188">MKHWKRCSSAALAIVLQILLTLLPDPGRAMTMDQFLSSLDMIRNGCAPKFKLDMEDLNRLRVGDFNMQPSQDLMCYTKCVSLMAGTVNKKGEFNAAKALAQLPHLVPPEMMEISKRSVEACRDTHKGFKESCEKVFQTAKCLADNGEGKFMWP</sequence>
<gene>
    <name evidence="7" type="ORF">M5D96_005350</name>
</gene>
<dbReference type="PANTHER" id="PTHR21364:SF1">
    <property type="entry name" value="GENERAL ODORANT-BINDING PROTEIN LUSH"/>
    <property type="match status" value="1"/>
</dbReference>
<evidence type="ECO:0000256" key="2">
    <source>
        <dbReference type="ARBA" id="ARBA00008098"/>
    </source>
</evidence>
<evidence type="ECO:0000256" key="5">
    <source>
        <dbReference type="ARBA" id="ARBA00023157"/>
    </source>
</evidence>
<evidence type="ECO:0000256" key="4">
    <source>
        <dbReference type="ARBA" id="ARBA00022729"/>
    </source>
</evidence>
<dbReference type="InterPro" id="IPR036728">
    <property type="entry name" value="PBP_GOBP_sf"/>
</dbReference>
<dbReference type="GO" id="GO:0007608">
    <property type="term" value="P:sensory perception of smell"/>
    <property type="evidence" value="ECO:0007669"/>
    <property type="project" value="TreeGrafter"/>
</dbReference>
<keyword evidence="5" id="KW-1015">Disulfide bond</keyword>
<dbReference type="InterPro" id="IPR006170">
    <property type="entry name" value="PBP/GOBP"/>
</dbReference>
<dbReference type="SMART" id="SM00708">
    <property type="entry name" value="PhBP"/>
    <property type="match status" value="1"/>
</dbReference>
<reference evidence="7" key="1">
    <citation type="journal article" date="2023" name="Genome Biol. Evol.">
        <title>Long-read-based Genome Assembly of Drosophila gunungcola Reveals Fewer Chemosensory Genes in Flower-breeding Species.</title>
        <authorList>
            <person name="Negi A."/>
            <person name="Liao B.Y."/>
            <person name="Yeh S.D."/>
        </authorList>
    </citation>
    <scope>NUCLEOTIDE SEQUENCE</scope>
    <source>
        <strain evidence="7">Sukarami</strain>
    </source>
</reference>
<dbReference type="SUPFAM" id="SSF47565">
    <property type="entry name" value="Insect pheromone/odorant-binding proteins"/>
    <property type="match status" value="1"/>
</dbReference>
<comment type="similarity">
    <text evidence="2">Belongs to the PBP/GOBP family.</text>
</comment>
<dbReference type="Proteomes" id="UP001059596">
    <property type="component" value="Unassembled WGS sequence"/>
</dbReference>
<evidence type="ECO:0000313" key="8">
    <source>
        <dbReference type="Proteomes" id="UP001059596"/>
    </source>
</evidence>
<evidence type="ECO:0000256" key="3">
    <source>
        <dbReference type="ARBA" id="ARBA00022525"/>
    </source>
</evidence>
<evidence type="ECO:0000256" key="6">
    <source>
        <dbReference type="SAM" id="SignalP"/>
    </source>
</evidence>
<evidence type="ECO:0008006" key="9">
    <source>
        <dbReference type="Google" id="ProtNLM"/>
    </source>
</evidence>